<reference evidence="1 2" key="1">
    <citation type="submission" date="2017-03" db="EMBL/GenBank/DDBJ databases">
        <title>The genome sequence of Candidatus Rickettsiella viridis.</title>
        <authorList>
            <person name="Nikoh N."/>
            <person name="Tsuchida T."/>
            <person name="Yamaguchi K."/>
            <person name="Maeda T."/>
            <person name="Shigenobu S."/>
            <person name="Fukatsu T."/>
        </authorList>
    </citation>
    <scope>NUCLEOTIDE SEQUENCE [LARGE SCALE GENOMIC DNA]</scope>
    <source>
        <strain evidence="1 2">Ap-RA04</strain>
    </source>
</reference>
<name>A0A2Z5UTM6_9COXI</name>
<organism evidence="1 2">
    <name type="scientific">Candidatus Rickettsiella viridis</name>
    <dbReference type="NCBI Taxonomy" id="676208"/>
    <lineage>
        <taxon>Bacteria</taxon>
        <taxon>Pseudomonadati</taxon>
        <taxon>Pseudomonadota</taxon>
        <taxon>Gammaproteobacteria</taxon>
        <taxon>Legionellales</taxon>
        <taxon>Coxiellaceae</taxon>
        <taxon>Rickettsiella</taxon>
    </lineage>
</organism>
<gene>
    <name evidence="1" type="ORF">RVIR1_03260</name>
</gene>
<accession>A0A2Z5UTM6</accession>
<protein>
    <submittedName>
        <fullName evidence="1">Uncharacterized protein</fullName>
    </submittedName>
</protein>
<sequence length="50" mass="5189">MSIKNQISGGNTLSSTEFENVSTLNNPIESGLDANAENLTLAGGIKHAKT</sequence>
<evidence type="ECO:0000313" key="1">
    <source>
        <dbReference type="EMBL" id="BBB14849.1"/>
    </source>
</evidence>
<dbReference type="EMBL" id="AP018005">
    <property type="protein sequence ID" value="BBB14849.1"/>
    <property type="molecule type" value="Genomic_DNA"/>
</dbReference>
<dbReference type="KEGG" id="rvi:RVIR1_03260"/>
<dbReference type="AlphaFoldDB" id="A0A2Z5UTM6"/>
<keyword evidence="2" id="KW-1185">Reference proteome</keyword>
<dbReference type="RefSeq" id="WP_172593956.1">
    <property type="nucleotide sequence ID" value="NZ_AP018005.1"/>
</dbReference>
<proteinExistence type="predicted"/>
<dbReference type="Proteomes" id="UP000282483">
    <property type="component" value="Chromosome"/>
</dbReference>
<evidence type="ECO:0000313" key="2">
    <source>
        <dbReference type="Proteomes" id="UP000282483"/>
    </source>
</evidence>